<dbReference type="Pfam" id="PF01352">
    <property type="entry name" value="KRAB"/>
    <property type="match status" value="1"/>
</dbReference>
<dbReference type="PROSITE" id="PS50805">
    <property type="entry name" value="KRAB"/>
    <property type="match status" value="1"/>
</dbReference>
<name>A0ABQ9D357_9PASS</name>
<dbReference type="PANTHER" id="PTHR23232:SF142">
    <property type="entry name" value="GASTRULA ZINC FINGER PROTEIN XLCGF57.1-LIKE-RELATED"/>
    <property type="match status" value="1"/>
</dbReference>
<comment type="caution">
    <text evidence="3">The sequence shown here is derived from an EMBL/GenBank/DDBJ whole genome shotgun (WGS) entry which is preliminary data.</text>
</comment>
<proteinExistence type="predicted"/>
<reference evidence="3" key="1">
    <citation type="submission" date="2019-10" db="EMBL/GenBank/DDBJ databases">
        <authorList>
            <person name="Soares A.E.R."/>
            <person name="Aleixo A."/>
            <person name="Schneider P."/>
            <person name="Miyaki C.Y."/>
            <person name="Schneider M.P."/>
            <person name="Mello C."/>
            <person name="Vasconcelos A.T.R."/>
        </authorList>
    </citation>
    <scope>NUCLEOTIDE SEQUENCE</scope>
    <source>
        <tissue evidence="3">Muscle</tissue>
    </source>
</reference>
<evidence type="ECO:0000313" key="3">
    <source>
        <dbReference type="EMBL" id="KAJ7411785.1"/>
    </source>
</evidence>
<gene>
    <name evidence="3" type="ORF">WISP_100836</name>
</gene>
<dbReference type="InterPro" id="IPR050169">
    <property type="entry name" value="Krueppel_C2H2_ZnF"/>
</dbReference>
<dbReference type="SUPFAM" id="SSF109640">
    <property type="entry name" value="KRAB domain (Kruppel-associated box)"/>
    <property type="match status" value="1"/>
</dbReference>
<evidence type="ECO:0000256" key="1">
    <source>
        <dbReference type="SAM" id="MobiDB-lite"/>
    </source>
</evidence>
<feature type="domain" description="KRAB" evidence="2">
    <location>
        <begin position="9"/>
        <end position="85"/>
    </location>
</feature>
<feature type="region of interest" description="Disordered" evidence="1">
    <location>
        <begin position="53"/>
        <end position="94"/>
    </location>
</feature>
<dbReference type="CDD" id="cd07765">
    <property type="entry name" value="KRAB_A-box"/>
    <property type="match status" value="1"/>
</dbReference>
<accession>A0ABQ9D357</accession>
<keyword evidence="4" id="KW-1185">Reference proteome</keyword>
<dbReference type="Gene3D" id="6.10.140.140">
    <property type="match status" value="1"/>
</dbReference>
<feature type="compositionally biased region" description="Low complexity" evidence="1">
    <location>
        <begin position="67"/>
        <end position="88"/>
    </location>
</feature>
<sequence length="126" mass="13819">MQRGVPPEVSFEEVAIYFSPEEWTELQPWQRALYREVMADNYDLVASLESESKFLHMKEEPPGKVPSAGGDSGASDASSTDSAGTGTDLEARQDIGDVIEWGSTAGGFEKLEKMIQILLKVGFSMK</sequence>
<dbReference type="InterPro" id="IPR001909">
    <property type="entry name" value="KRAB"/>
</dbReference>
<evidence type="ECO:0000313" key="4">
    <source>
        <dbReference type="Proteomes" id="UP001145742"/>
    </source>
</evidence>
<dbReference type="InterPro" id="IPR036051">
    <property type="entry name" value="KRAB_dom_sf"/>
</dbReference>
<evidence type="ECO:0000259" key="2">
    <source>
        <dbReference type="PROSITE" id="PS50805"/>
    </source>
</evidence>
<dbReference type="SMART" id="SM00349">
    <property type="entry name" value="KRAB"/>
    <property type="match status" value="1"/>
</dbReference>
<dbReference type="Proteomes" id="UP001145742">
    <property type="component" value="Unassembled WGS sequence"/>
</dbReference>
<dbReference type="PANTHER" id="PTHR23232">
    <property type="entry name" value="KRAB DOMAIN C2H2 ZINC FINGER"/>
    <property type="match status" value="1"/>
</dbReference>
<organism evidence="3 4">
    <name type="scientific">Willisornis vidua</name>
    <name type="common">Xingu scale-backed antbird</name>
    <dbReference type="NCBI Taxonomy" id="1566151"/>
    <lineage>
        <taxon>Eukaryota</taxon>
        <taxon>Metazoa</taxon>
        <taxon>Chordata</taxon>
        <taxon>Craniata</taxon>
        <taxon>Vertebrata</taxon>
        <taxon>Euteleostomi</taxon>
        <taxon>Archelosauria</taxon>
        <taxon>Archosauria</taxon>
        <taxon>Dinosauria</taxon>
        <taxon>Saurischia</taxon>
        <taxon>Theropoda</taxon>
        <taxon>Coelurosauria</taxon>
        <taxon>Aves</taxon>
        <taxon>Neognathae</taxon>
        <taxon>Neoaves</taxon>
        <taxon>Telluraves</taxon>
        <taxon>Australaves</taxon>
        <taxon>Passeriformes</taxon>
        <taxon>Thamnophilidae</taxon>
        <taxon>Willisornis</taxon>
    </lineage>
</organism>
<dbReference type="EMBL" id="WHWB01034285">
    <property type="protein sequence ID" value="KAJ7411785.1"/>
    <property type="molecule type" value="Genomic_DNA"/>
</dbReference>
<feature type="compositionally biased region" description="Basic and acidic residues" evidence="1">
    <location>
        <begin position="53"/>
        <end position="62"/>
    </location>
</feature>
<protein>
    <submittedName>
        <fullName evidence="3">KRAB domain-containing protein 1-like protein</fullName>
    </submittedName>
</protein>